<accession>A0ACC0VU55</accession>
<comment type="caution">
    <text evidence="1">The sequence shown here is derived from an EMBL/GenBank/DDBJ whole genome shotgun (WGS) entry which is preliminary data.</text>
</comment>
<dbReference type="Proteomes" id="UP001163321">
    <property type="component" value="Chromosome 7"/>
</dbReference>
<protein>
    <submittedName>
        <fullName evidence="1">Uncharacterized protein</fullName>
    </submittedName>
</protein>
<evidence type="ECO:0000313" key="2">
    <source>
        <dbReference type="Proteomes" id="UP001163321"/>
    </source>
</evidence>
<evidence type="ECO:0000313" key="1">
    <source>
        <dbReference type="EMBL" id="KAI9909273.1"/>
    </source>
</evidence>
<dbReference type="EMBL" id="CM047586">
    <property type="protein sequence ID" value="KAI9909273.1"/>
    <property type="molecule type" value="Genomic_DNA"/>
</dbReference>
<keyword evidence="2" id="KW-1185">Reference proteome</keyword>
<proteinExistence type="predicted"/>
<organism evidence="1 2">
    <name type="scientific">Peronosclerospora sorghi</name>
    <dbReference type="NCBI Taxonomy" id="230839"/>
    <lineage>
        <taxon>Eukaryota</taxon>
        <taxon>Sar</taxon>
        <taxon>Stramenopiles</taxon>
        <taxon>Oomycota</taxon>
        <taxon>Peronosporomycetes</taxon>
        <taxon>Peronosporales</taxon>
        <taxon>Peronosporaceae</taxon>
        <taxon>Peronosclerospora</taxon>
    </lineage>
</organism>
<sequence>MPRCQLDTSSRRSSKFEIFPDSWKAFEDAFKAHGRATYELYVIRSTTSKDWTVRMEIRVSMAGEPAIVGHGTEKTWISERFFNGTQSRFNVRTDGKTIVLAAPGNEDVPWSFGRRTAPPTCVCVCDVAVSRTWTR</sequence>
<name>A0ACC0VU55_9STRA</name>
<reference evidence="1 2" key="1">
    <citation type="journal article" date="2022" name="bioRxiv">
        <title>The genome of the oomycete Peronosclerospora sorghi, a cosmopolitan pathogen of maize and sorghum, is inflated with dispersed pseudogenes.</title>
        <authorList>
            <person name="Fletcher K."/>
            <person name="Martin F."/>
            <person name="Isakeit T."/>
            <person name="Cavanaugh K."/>
            <person name="Magill C."/>
            <person name="Michelmore R."/>
        </authorList>
    </citation>
    <scope>NUCLEOTIDE SEQUENCE [LARGE SCALE GENOMIC DNA]</scope>
    <source>
        <strain evidence="1">P6</strain>
    </source>
</reference>
<gene>
    <name evidence="1" type="ORF">PsorP6_014933</name>
</gene>